<name>A0A6I3KQS5_9HYPH</name>
<feature type="region of interest" description="Disordered" evidence="2">
    <location>
        <begin position="103"/>
        <end position="147"/>
    </location>
</feature>
<evidence type="ECO:0000259" key="3">
    <source>
        <dbReference type="SMART" id="SM00363"/>
    </source>
</evidence>
<protein>
    <submittedName>
        <fullName evidence="4">RNA-binding S4 domain-containing protein</fullName>
    </submittedName>
</protein>
<dbReference type="EMBL" id="WMBQ01000003">
    <property type="protein sequence ID" value="MTD96330.1"/>
    <property type="molecule type" value="Genomic_DNA"/>
</dbReference>
<dbReference type="SMART" id="SM00363">
    <property type="entry name" value="S4"/>
    <property type="match status" value="1"/>
</dbReference>
<dbReference type="AlphaFoldDB" id="A0A6I3KQS5"/>
<dbReference type="RefSeq" id="WP_154740893.1">
    <property type="nucleotide sequence ID" value="NZ_WMBQ01000003.1"/>
</dbReference>
<comment type="caution">
    <text evidence="4">The sequence shown here is derived from an EMBL/GenBank/DDBJ whole genome shotgun (WGS) entry which is preliminary data.</text>
</comment>
<proteinExistence type="predicted"/>
<dbReference type="Proteomes" id="UP000440694">
    <property type="component" value="Unassembled WGS sequence"/>
</dbReference>
<dbReference type="Pfam" id="PF01479">
    <property type="entry name" value="S4"/>
    <property type="match status" value="1"/>
</dbReference>
<evidence type="ECO:0000256" key="2">
    <source>
        <dbReference type="SAM" id="MobiDB-lite"/>
    </source>
</evidence>
<gene>
    <name evidence="4" type="ORF">GIW81_18475</name>
</gene>
<organism evidence="4 5">
    <name type="scientific">Hyphomicrobium album</name>
    <dbReference type="NCBI Taxonomy" id="2665159"/>
    <lineage>
        <taxon>Bacteria</taxon>
        <taxon>Pseudomonadati</taxon>
        <taxon>Pseudomonadota</taxon>
        <taxon>Alphaproteobacteria</taxon>
        <taxon>Hyphomicrobiales</taxon>
        <taxon>Hyphomicrobiaceae</taxon>
        <taxon>Hyphomicrobium</taxon>
    </lineage>
</organism>
<keyword evidence="5" id="KW-1185">Reference proteome</keyword>
<evidence type="ECO:0000256" key="1">
    <source>
        <dbReference type="PROSITE-ProRule" id="PRU00182"/>
    </source>
</evidence>
<feature type="compositionally biased region" description="Basic and acidic residues" evidence="2">
    <location>
        <begin position="135"/>
        <end position="147"/>
    </location>
</feature>
<dbReference type="PROSITE" id="PS50889">
    <property type="entry name" value="S4"/>
    <property type="match status" value="1"/>
</dbReference>
<dbReference type="GO" id="GO:0003723">
    <property type="term" value="F:RNA binding"/>
    <property type="evidence" value="ECO:0007669"/>
    <property type="project" value="UniProtKB-KW"/>
</dbReference>
<evidence type="ECO:0000313" key="4">
    <source>
        <dbReference type="EMBL" id="MTD96330.1"/>
    </source>
</evidence>
<dbReference type="SUPFAM" id="SSF55174">
    <property type="entry name" value="Alpha-L RNA-binding motif"/>
    <property type="match status" value="1"/>
</dbReference>
<accession>A0A6I3KQS5</accession>
<feature type="domain" description="RNA-binding S4" evidence="3">
    <location>
        <begin position="16"/>
        <end position="76"/>
    </location>
</feature>
<sequence length="147" mass="15933">MSAGAADEAPAAPGTQRLDKWLWFARFIKTRTLAAELVSAGKVRVNKVRTDKPAQIVRAGDVLTLTINRRVQLVRVLGIAERRGPSAAARSLYEELTADGVVIKPHSPPPGVGRPPSEVSPAMRPVGSGRPTKKERREIDRLNGKAR</sequence>
<keyword evidence="1" id="KW-0694">RNA-binding</keyword>
<dbReference type="CDD" id="cd00165">
    <property type="entry name" value="S4"/>
    <property type="match status" value="1"/>
</dbReference>
<dbReference type="InterPro" id="IPR036986">
    <property type="entry name" value="S4_RNA-bd_sf"/>
</dbReference>
<evidence type="ECO:0000313" key="5">
    <source>
        <dbReference type="Proteomes" id="UP000440694"/>
    </source>
</evidence>
<reference evidence="4 5" key="1">
    <citation type="submission" date="2019-11" db="EMBL/GenBank/DDBJ databases">
        <title>Identification of a novel strain.</title>
        <authorList>
            <person name="Xu Q."/>
            <person name="Wang G."/>
        </authorList>
    </citation>
    <scope>NUCLEOTIDE SEQUENCE [LARGE SCALE GENOMIC DNA]</scope>
    <source>
        <strain evidence="5">xq</strain>
    </source>
</reference>
<dbReference type="InterPro" id="IPR002942">
    <property type="entry name" value="S4_RNA-bd"/>
</dbReference>
<dbReference type="Gene3D" id="3.10.290.10">
    <property type="entry name" value="RNA-binding S4 domain"/>
    <property type="match status" value="1"/>
</dbReference>